<feature type="compositionally biased region" description="Basic and acidic residues" evidence="1">
    <location>
        <begin position="50"/>
        <end position="66"/>
    </location>
</feature>
<dbReference type="OrthoDB" id="5861355at2759"/>
<dbReference type="Proteomes" id="UP000274131">
    <property type="component" value="Unassembled WGS sequence"/>
</dbReference>
<dbReference type="STRING" id="51028.A0A0N4V847"/>
<evidence type="ECO:0000256" key="1">
    <source>
        <dbReference type="SAM" id="MobiDB-lite"/>
    </source>
</evidence>
<organism evidence="4">
    <name type="scientific">Enterobius vermicularis</name>
    <name type="common">Human pinworm</name>
    <dbReference type="NCBI Taxonomy" id="51028"/>
    <lineage>
        <taxon>Eukaryota</taxon>
        <taxon>Metazoa</taxon>
        <taxon>Ecdysozoa</taxon>
        <taxon>Nematoda</taxon>
        <taxon>Chromadorea</taxon>
        <taxon>Rhabditida</taxon>
        <taxon>Spirurina</taxon>
        <taxon>Oxyuridomorpha</taxon>
        <taxon>Oxyuroidea</taxon>
        <taxon>Oxyuridae</taxon>
        <taxon>Enterobius</taxon>
    </lineage>
</organism>
<gene>
    <name evidence="2" type="ORF">EVEC_LOCUS6087</name>
</gene>
<sequence>MAAYSDTSAAQVESGGGDDENLTTASEALDTRRQQPADETLQQINAEQKYSGEVKEGELKKATDTIEKEEEFETRPLGEHVAMKGDQNNVPPTTSLTDSYLKNTTNYRSPNAHERNGSVTANGVDIFSMSAEEARHHLVHRKRDPRVDTNMSIEEKHRLISNM</sequence>
<reference evidence="2 3" key="2">
    <citation type="submission" date="2018-10" db="EMBL/GenBank/DDBJ databases">
        <authorList>
            <consortium name="Pathogen Informatics"/>
        </authorList>
    </citation>
    <scope>NUCLEOTIDE SEQUENCE [LARGE SCALE GENOMIC DNA]</scope>
</reference>
<feature type="compositionally biased region" description="Basic and acidic residues" evidence="1">
    <location>
        <begin position="73"/>
        <end position="83"/>
    </location>
</feature>
<reference evidence="4" key="1">
    <citation type="submission" date="2017-02" db="UniProtKB">
        <authorList>
            <consortium name="WormBaseParasite"/>
        </authorList>
    </citation>
    <scope>IDENTIFICATION</scope>
</reference>
<name>A0A0N4V847_ENTVE</name>
<evidence type="ECO:0000313" key="2">
    <source>
        <dbReference type="EMBL" id="VDD91336.1"/>
    </source>
</evidence>
<keyword evidence="3" id="KW-1185">Reference proteome</keyword>
<dbReference type="EMBL" id="UXUI01008372">
    <property type="protein sequence ID" value="VDD91336.1"/>
    <property type="molecule type" value="Genomic_DNA"/>
</dbReference>
<protein>
    <submittedName>
        <fullName evidence="2 4">Uncharacterized protein</fullName>
    </submittedName>
</protein>
<evidence type="ECO:0000313" key="4">
    <source>
        <dbReference type="WBParaSite" id="EVEC_0000651301-mRNA-1"/>
    </source>
</evidence>
<evidence type="ECO:0000313" key="3">
    <source>
        <dbReference type="Proteomes" id="UP000274131"/>
    </source>
</evidence>
<feature type="compositionally biased region" description="Polar residues" evidence="1">
    <location>
        <begin position="1"/>
        <end position="11"/>
    </location>
</feature>
<dbReference type="WBParaSite" id="EVEC_0000651301-mRNA-1">
    <property type="protein sequence ID" value="EVEC_0000651301-mRNA-1"/>
    <property type="gene ID" value="EVEC_0000651301"/>
</dbReference>
<feature type="compositionally biased region" description="Polar residues" evidence="1">
    <location>
        <begin position="86"/>
        <end position="100"/>
    </location>
</feature>
<feature type="region of interest" description="Disordered" evidence="1">
    <location>
        <begin position="1"/>
        <end position="100"/>
    </location>
</feature>
<accession>A0A0N4V847</accession>
<proteinExistence type="predicted"/>
<dbReference type="AlphaFoldDB" id="A0A0N4V847"/>